<keyword evidence="3" id="KW-1185">Reference proteome</keyword>
<gene>
    <name evidence="2" type="ORF">SAMN04489858_106166</name>
</gene>
<keyword evidence="1" id="KW-0472">Membrane</keyword>
<organism evidence="2 3">
    <name type="scientific">Paracoccus homiensis</name>
    <dbReference type="NCBI Taxonomy" id="364199"/>
    <lineage>
        <taxon>Bacteria</taxon>
        <taxon>Pseudomonadati</taxon>
        <taxon>Pseudomonadota</taxon>
        <taxon>Alphaproteobacteria</taxon>
        <taxon>Rhodobacterales</taxon>
        <taxon>Paracoccaceae</taxon>
        <taxon>Paracoccus</taxon>
    </lineage>
</organism>
<dbReference type="AlphaFoldDB" id="A0A1I0FE64"/>
<name>A0A1I0FE64_9RHOB</name>
<accession>A0A1I0FE64</accession>
<reference evidence="2 3" key="1">
    <citation type="submission" date="2016-10" db="EMBL/GenBank/DDBJ databases">
        <authorList>
            <person name="de Groot N.N."/>
        </authorList>
    </citation>
    <scope>NUCLEOTIDE SEQUENCE [LARGE SCALE GENOMIC DNA]</scope>
    <source>
        <strain evidence="2 3">DSM 17862</strain>
    </source>
</reference>
<proteinExistence type="predicted"/>
<sequence length="340" mass="36295">MTALKEFERLEAQGAWRETPKARLRDVIVSVGDATLILSDPKSDKPLSHWSLPSITRLNPGKIPALYTPNMREPDETLEVDDPLMIDAIERVLRATLSRRAHPGRLRGGLFVVAALAMAAAAVVWLPDALIRHAARIAPPAQARDVGLAVLADIAQSTGAVCTRKSGQAVLDWSAPRITGTDSAIRVVPAPVNGARRLPGDLYVMGADLLETHDGPEAAAAHLIAAKLAVSDEQTLQDALDYAGTQAVLRLMTLGTLPQGALRGYGQTLLSEPAPMPEDGPLLEELGRRGIGAEPYARTLDPTGQSVLNLIEQDPMRNGGKPATLLTDQQWLALQQICAG</sequence>
<dbReference type="OrthoDB" id="7822309at2"/>
<dbReference type="Proteomes" id="UP000199180">
    <property type="component" value="Unassembled WGS sequence"/>
</dbReference>
<evidence type="ECO:0000256" key="1">
    <source>
        <dbReference type="SAM" id="Phobius"/>
    </source>
</evidence>
<feature type="transmembrane region" description="Helical" evidence="1">
    <location>
        <begin position="108"/>
        <end position="126"/>
    </location>
</feature>
<dbReference type="STRING" id="364199.SAMN04489858_106166"/>
<keyword evidence="1" id="KW-0812">Transmembrane</keyword>
<dbReference type="RefSeq" id="WP_090734676.1">
    <property type="nucleotide sequence ID" value="NZ_FOHO01000006.1"/>
</dbReference>
<evidence type="ECO:0000313" key="3">
    <source>
        <dbReference type="Proteomes" id="UP000199180"/>
    </source>
</evidence>
<keyword evidence="1" id="KW-1133">Transmembrane helix</keyword>
<dbReference type="EMBL" id="FOHO01000006">
    <property type="protein sequence ID" value="SET55641.1"/>
    <property type="molecule type" value="Genomic_DNA"/>
</dbReference>
<protein>
    <submittedName>
        <fullName evidence="2">Uncharacterized protein</fullName>
    </submittedName>
</protein>
<evidence type="ECO:0000313" key="2">
    <source>
        <dbReference type="EMBL" id="SET55641.1"/>
    </source>
</evidence>